<dbReference type="InterPro" id="IPR035983">
    <property type="entry name" value="Hect_E3_ubiquitin_ligase"/>
</dbReference>
<comment type="caution">
    <text evidence="3">Lacks conserved residue(s) required for the propagation of feature annotation.</text>
</comment>
<organism evidence="6">
    <name type="scientific">Nothobranchius furzeri</name>
    <name type="common">Turquoise killifish</name>
    <dbReference type="NCBI Taxonomy" id="105023"/>
    <lineage>
        <taxon>Eukaryota</taxon>
        <taxon>Metazoa</taxon>
        <taxon>Chordata</taxon>
        <taxon>Craniata</taxon>
        <taxon>Vertebrata</taxon>
        <taxon>Euteleostomi</taxon>
        <taxon>Actinopterygii</taxon>
        <taxon>Neopterygii</taxon>
        <taxon>Teleostei</taxon>
        <taxon>Neoteleostei</taxon>
        <taxon>Acanthomorphata</taxon>
        <taxon>Ovalentaria</taxon>
        <taxon>Atherinomorphae</taxon>
        <taxon>Cyprinodontiformes</taxon>
        <taxon>Nothobranchiidae</taxon>
        <taxon>Nothobranchius</taxon>
    </lineage>
</organism>
<reference evidence="6" key="1">
    <citation type="submission" date="2016-05" db="EMBL/GenBank/DDBJ databases">
        <authorList>
            <person name="Lavstsen T."/>
            <person name="Jespersen J.S."/>
        </authorList>
    </citation>
    <scope>NUCLEOTIDE SEQUENCE</scope>
    <source>
        <tissue evidence="6">Brain</tissue>
    </source>
</reference>
<keyword evidence="1" id="KW-0808">Transferase</keyword>
<evidence type="ECO:0000256" key="4">
    <source>
        <dbReference type="SAM" id="MobiDB-lite"/>
    </source>
</evidence>
<dbReference type="InterPro" id="IPR000569">
    <property type="entry name" value="HECT_dom"/>
</dbReference>
<dbReference type="SUPFAM" id="SSF56204">
    <property type="entry name" value="Hect, E3 ligase catalytic domain"/>
    <property type="match status" value="1"/>
</dbReference>
<accession>A0A1A7ZCF7</accession>
<evidence type="ECO:0000313" key="6">
    <source>
        <dbReference type="EMBL" id="SBP39790.1"/>
    </source>
</evidence>
<gene>
    <name evidence="6" type="primary">Nfu_g_1_013477</name>
</gene>
<feature type="region of interest" description="Disordered" evidence="4">
    <location>
        <begin position="1"/>
        <end position="23"/>
    </location>
</feature>
<evidence type="ECO:0000256" key="2">
    <source>
        <dbReference type="ARBA" id="ARBA00022786"/>
    </source>
</evidence>
<reference evidence="6" key="2">
    <citation type="submission" date="2016-06" db="EMBL/GenBank/DDBJ databases">
        <title>The genome of a short-lived fish provides insights into sex chromosome evolution and the genetic control of aging.</title>
        <authorList>
            <person name="Reichwald K."/>
            <person name="Felder M."/>
            <person name="Petzold A."/>
            <person name="Koch P."/>
            <person name="Groth M."/>
            <person name="Platzer M."/>
        </authorList>
    </citation>
    <scope>NUCLEOTIDE SEQUENCE</scope>
    <source>
        <tissue evidence="6">Brain</tissue>
    </source>
</reference>
<evidence type="ECO:0000256" key="3">
    <source>
        <dbReference type="PROSITE-ProRule" id="PRU00104"/>
    </source>
</evidence>
<dbReference type="Gene3D" id="3.90.1750.10">
    <property type="entry name" value="Hect, E3 ligase catalytic domains"/>
    <property type="match status" value="1"/>
</dbReference>
<dbReference type="EMBL" id="HADY01001305">
    <property type="protein sequence ID" value="SBP39790.1"/>
    <property type="molecule type" value="Transcribed_RNA"/>
</dbReference>
<keyword evidence="2 3" id="KW-0833">Ubl conjugation pathway</keyword>
<sequence>MLVSGDVGSHLDSPASYDSASPVGLQPLQNEEMSCEEDVLRWLAAQVDASKEFCLCVSRTNLIERGLMLWQRQKHSSPQNVLKVTFMGEAGVDTGALRKEFLTEMIAGIETRLFEGEDGKGKMPKYSINDLDNGLFRAAGEIFAVSLAQGGPAPKILQEWCYDFLLTGNLETVDVKDVHDQELSSLIQMVEEVEDLSSCTEQIINCGYTGPINKDNKDKIKRAIMLHSAARRTLMLRQLREGLQLYGLMGVMEKNRQLCRDLFVAGNSDEVN</sequence>
<dbReference type="GO" id="GO:0004842">
    <property type="term" value="F:ubiquitin-protein transferase activity"/>
    <property type="evidence" value="ECO:0007669"/>
    <property type="project" value="InterPro"/>
</dbReference>
<evidence type="ECO:0000256" key="1">
    <source>
        <dbReference type="ARBA" id="ARBA00022679"/>
    </source>
</evidence>
<dbReference type="AlphaFoldDB" id="A0A1A7ZCF7"/>
<feature type="domain" description="HECT" evidence="5">
    <location>
        <begin position="82"/>
        <end position="105"/>
    </location>
</feature>
<dbReference type="PROSITE" id="PS50237">
    <property type="entry name" value="HECT"/>
    <property type="match status" value="1"/>
</dbReference>
<evidence type="ECO:0000259" key="5">
    <source>
        <dbReference type="PROSITE" id="PS50237"/>
    </source>
</evidence>
<proteinExistence type="predicted"/>
<protein>
    <recommendedName>
        <fullName evidence="5">HECT domain-containing protein</fullName>
    </recommendedName>
</protein>
<name>A0A1A7ZCF7_NOTFU</name>